<evidence type="ECO:0000313" key="7">
    <source>
        <dbReference type="RefSeq" id="XP_022331603.1"/>
    </source>
</evidence>
<gene>
    <name evidence="7" type="primary">LOC111129488</name>
</gene>
<dbReference type="PANTHER" id="PTHR10983">
    <property type="entry name" value="1-ACYLGLYCEROL-3-PHOSPHATE ACYLTRANSFERASE-RELATED"/>
    <property type="match status" value="1"/>
</dbReference>
<dbReference type="AlphaFoldDB" id="A0A8B8DVC7"/>
<dbReference type="SUPFAM" id="SSF69593">
    <property type="entry name" value="Glycerol-3-phosphate (1)-acyltransferase"/>
    <property type="match status" value="1"/>
</dbReference>
<dbReference type="GO" id="GO:0016746">
    <property type="term" value="F:acyltransferase activity"/>
    <property type="evidence" value="ECO:0007669"/>
    <property type="project" value="UniProtKB-KW"/>
</dbReference>
<dbReference type="PANTHER" id="PTHR10983:SF2">
    <property type="entry name" value="ACYL-COA:LYSOPHOSPHATIDYLGLYCEROL ACYLTRANSFERASE 1"/>
    <property type="match status" value="1"/>
</dbReference>
<keyword evidence="4" id="KW-1133">Transmembrane helix</keyword>
<organism evidence="6 7">
    <name type="scientific">Crassostrea virginica</name>
    <name type="common">Eastern oyster</name>
    <dbReference type="NCBI Taxonomy" id="6565"/>
    <lineage>
        <taxon>Eukaryota</taxon>
        <taxon>Metazoa</taxon>
        <taxon>Spiralia</taxon>
        <taxon>Lophotrochozoa</taxon>
        <taxon>Mollusca</taxon>
        <taxon>Bivalvia</taxon>
        <taxon>Autobranchia</taxon>
        <taxon>Pteriomorphia</taxon>
        <taxon>Ostreida</taxon>
        <taxon>Ostreoidea</taxon>
        <taxon>Ostreidae</taxon>
        <taxon>Crassostrea</taxon>
    </lineage>
</organism>
<sequence>MSRLLSVMYYAAKGAYFVVTQCLVIPVFITLHLLLLPIKVARPSLFWTIDAFLFEAAQGVVTSWLYVEGVTLKESGDILKLKAISNDEALLLCNHQSTSDIPIAMLSLYTKGEAAGHVMWIMDHVFRLTHFGWISQCHGDYFLKKPGGTKTERNNNLLKFKKHLRRTYLKTRKKWIFLFPEGGFLSTLKSSSQRYARKHGFPVLENVCLPRLGAASAVLDELAPKEGSSKIQDLSGKIKWIVDMTIAYPGGEAPNGVALVFSMGRCPPIHIHYRVFEVETVPRDEESFRDWMYNRYAEKDNMLERFYKSGCFGNNLTEIVESDMTGAFLSLLFFAPWALCFGAYVYYPLLSILGVQWISFLVLLYIIYAFFNFVPYFWPTKQPENKCS</sequence>
<feature type="transmembrane region" description="Helical" evidence="4">
    <location>
        <begin position="327"/>
        <end position="347"/>
    </location>
</feature>
<keyword evidence="2" id="KW-0808">Transferase</keyword>
<dbReference type="InterPro" id="IPR002123">
    <property type="entry name" value="Plipid/glycerol_acylTrfase"/>
</dbReference>
<evidence type="ECO:0000256" key="4">
    <source>
        <dbReference type="SAM" id="Phobius"/>
    </source>
</evidence>
<dbReference type="Pfam" id="PF16076">
    <property type="entry name" value="Acyltransf_C"/>
    <property type="match status" value="1"/>
</dbReference>
<dbReference type="InterPro" id="IPR032098">
    <property type="entry name" value="Acyltransf_C"/>
</dbReference>
<dbReference type="Proteomes" id="UP000694844">
    <property type="component" value="Chromosome 4"/>
</dbReference>
<reference evidence="7" key="1">
    <citation type="submission" date="2025-08" db="UniProtKB">
        <authorList>
            <consortium name="RefSeq"/>
        </authorList>
    </citation>
    <scope>IDENTIFICATION</scope>
    <source>
        <tissue evidence="7">Whole sample</tissue>
    </source>
</reference>
<evidence type="ECO:0000256" key="3">
    <source>
        <dbReference type="ARBA" id="ARBA00023315"/>
    </source>
</evidence>
<name>A0A8B8DVC7_CRAVI</name>
<dbReference type="OrthoDB" id="5920068at2759"/>
<dbReference type="Pfam" id="PF01553">
    <property type="entry name" value="Acyltransferase"/>
    <property type="match status" value="1"/>
</dbReference>
<keyword evidence="6" id="KW-1185">Reference proteome</keyword>
<dbReference type="RefSeq" id="XP_022331603.1">
    <property type="nucleotide sequence ID" value="XM_022475895.1"/>
</dbReference>
<evidence type="ECO:0000313" key="6">
    <source>
        <dbReference type="Proteomes" id="UP000694844"/>
    </source>
</evidence>
<comment type="similarity">
    <text evidence="1">Belongs to the 1-acyl-sn-glycerol-3-phosphate acyltransferase family.</text>
</comment>
<accession>A0A8B8DVC7</accession>
<dbReference type="KEGG" id="cvn:111129488"/>
<keyword evidence="3" id="KW-0012">Acyltransferase</keyword>
<dbReference type="SMART" id="SM00563">
    <property type="entry name" value="PlsC"/>
    <property type="match status" value="1"/>
</dbReference>
<evidence type="ECO:0000256" key="1">
    <source>
        <dbReference type="ARBA" id="ARBA00008655"/>
    </source>
</evidence>
<dbReference type="CDD" id="cd07990">
    <property type="entry name" value="LPLAT_LCLAT1-like"/>
    <property type="match status" value="1"/>
</dbReference>
<evidence type="ECO:0000256" key="2">
    <source>
        <dbReference type="ARBA" id="ARBA00022679"/>
    </source>
</evidence>
<proteinExistence type="inferred from homology"/>
<dbReference type="GeneID" id="111129488"/>
<evidence type="ECO:0000259" key="5">
    <source>
        <dbReference type="SMART" id="SM00563"/>
    </source>
</evidence>
<feature type="transmembrane region" description="Helical" evidence="4">
    <location>
        <begin position="15"/>
        <end position="36"/>
    </location>
</feature>
<dbReference type="GO" id="GO:0005783">
    <property type="term" value="C:endoplasmic reticulum"/>
    <property type="evidence" value="ECO:0007669"/>
    <property type="project" value="TreeGrafter"/>
</dbReference>
<feature type="transmembrane region" description="Helical" evidence="4">
    <location>
        <begin position="353"/>
        <end position="378"/>
    </location>
</feature>
<protein>
    <submittedName>
        <fullName evidence="7">Acyl-CoA:lysophosphatidylglycerol acyltransferase 1-like isoform X1</fullName>
    </submittedName>
</protein>
<keyword evidence="4" id="KW-0812">Transmembrane</keyword>
<dbReference type="GO" id="GO:0036149">
    <property type="term" value="P:phosphatidylinositol acyl-chain remodeling"/>
    <property type="evidence" value="ECO:0007669"/>
    <property type="project" value="TreeGrafter"/>
</dbReference>
<keyword evidence="4" id="KW-0472">Membrane</keyword>
<feature type="domain" description="Phospholipid/glycerol acyltransferase" evidence="5">
    <location>
        <begin position="89"/>
        <end position="208"/>
    </location>
</feature>